<dbReference type="PANTHER" id="PTHR33744">
    <property type="entry name" value="CARBOHYDRATE DIACID REGULATOR"/>
    <property type="match status" value="1"/>
</dbReference>
<dbReference type="RefSeq" id="WP_313794808.1">
    <property type="nucleotide sequence ID" value="NZ_CP102453.1"/>
</dbReference>
<protein>
    <submittedName>
        <fullName evidence="3">PucR family transcriptional regulator ligand-binding domain-containing protein</fullName>
    </submittedName>
</protein>
<dbReference type="InterPro" id="IPR042070">
    <property type="entry name" value="PucR_C-HTH_sf"/>
</dbReference>
<dbReference type="EMBL" id="CP102453">
    <property type="protein sequence ID" value="UUX35319.1"/>
    <property type="molecule type" value="Genomic_DNA"/>
</dbReference>
<organism evidence="3 4">
    <name type="scientific">Fundicoccus culcitae</name>
    <dbReference type="NCBI Taxonomy" id="2969821"/>
    <lineage>
        <taxon>Bacteria</taxon>
        <taxon>Bacillati</taxon>
        <taxon>Bacillota</taxon>
        <taxon>Bacilli</taxon>
        <taxon>Lactobacillales</taxon>
        <taxon>Aerococcaceae</taxon>
        <taxon>Fundicoccus</taxon>
    </lineage>
</organism>
<dbReference type="Gene3D" id="1.10.10.2840">
    <property type="entry name" value="PucR C-terminal helix-turn-helix domain"/>
    <property type="match status" value="1"/>
</dbReference>
<dbReference type="Pfam" id="PF07905">
    <property type="entry name" value="PucR"/>
    <property type="match status" value="1"/>
</dbReference>
<dbReference type="InterPro" id="IPR012914">
    <property type="entry name" value="PucR_dom"/>
</dbReference>
<dbReference type="Pfam" id="PF13556">
    <property type="entry name" value="HTH_30"/>
    <property type="match status" value="1"/>
</dbReference>
<sequence length="544" mass="62777">MISLKTLLDTPRFSDLKLITDESSINDRIIESVEITETPDVEKFIPKNVLILSTGMVFKNKQENLIPFIDSLIRAESIGLCIKVNRFLNEIDSDVIAYANKVSFPLIIIPDHYPLGSLLHQIMNLVLENRREEIDFALDIQKSFSNLLVQDASNDLLVSELSRIIKTSIILLDPFNQIIAQSEYFKNHQDRAEHCVTSILNERKVTNRIHGSFLITDLDGKLRNVSVHEIRVHTYFSHYLIIVDSEKIPFPTSIFAIEQAALVFQFNLYKNQKVDESLYATEAHLFSDLLDPQVPTSFNDISWFQGTRGYGYIQSNFYKVIHIISQEMVGETKRAYTVKESEKFFLSYVWLRNNINKYFSNAVVIYRSEIPEIVLILQETDSEISNKLESISNNILNLIDSKLLFHVGYSVTKSEQIEQSYAQAKLAYNDRIKNSNQDAIIFYKEKGMLQLFSDLNQNTLIYYCKSVLKELAYPEEESLIDLRKTLDIYLKNQCEITQTASDLFIHRNTVKYRINRCEEILGTSVNDPEASLDIRLALELSNQP</sequence>
<proteinExistence type="predicted"/>
<evidence type="ECO:0000259" key="1">
    <source>
        <dbReference type="Pfam" id="PF07905"/>
    </source>
</evidence>
<feature type="domain" description="PucR C-terminal helix-turn-helix" evidence="2">
    <location>
        <begin position="482"/>
        <end position="539"/>
    </location>
</feature>
<reference evidence="3 4" key="1">
    <citation type="submission" date="2022-08" db="EMBL/GenBank/DDBJ databases">
        <title>Aerococcaceae sp. nov isolated from spoiled eye mask.</title>
        <authorList>
            <person name="Zhou G."/>
            <person name="Xie X.-B."/>
            <person name="Shi Q.-S."/>
            <person name="Wang Y.-S."/>
            <person name="Wen X."/>
            <person name="Peng H."/>
            <person name="Yang X.-J."/>
            <person name="Tao H.-B."/>
            <person name="Huang X.-M."/>
        </authorList>
    </citation>
    <scope>NUCLEOTIDE SEQUENCE [LARGE SCALE GENOMIC DNA]</scope>
    <source>
        <strain evidence="4">DM20194951</strain>
    </source>
</reference>
<evidence type="ECO:0000313" key="4">
    <source>
        <dbReference type="Proteomes" id="UP001315967"/>
    </source>
</evidence>
<keyword evidence="4" id="KW-1185">Reference proteome</keyword>
<accession>A0ABY5P989</accession>
<name>A0ABY5P989_9LACT</name>
<dbReference type="Proteomes" id="UP001315967">
    <property type="component" value="Chromosome"/>
</dbReference>
<dbReference type="InterPro" id="IPR025736">
    <property type="entry name" value="PucR_C-HTH_dom"/>
</dbReference>
<dbReference type="InterPro" id="IPR051448">
    <property type="entry name" value="CdaR-like_regulators"/>
</dbReference>
<gene>
    <name evidence="3" type="ORF">NRE15_06655</name>
</gene>
<dbReference type="PANTHER" id="PTHR33744:SF1">
    <property type="entry name" value="DNA-BINDING TRANSCRIPTIONAL ACTIVATOR ADER"/>
    <property type="match status" value="1"/>
</dbReference>
<feature type="domain" description="Purine catabolism PurC-like" evidence="1">
    <location>
        <begin position="7"/>
        <end position="125"/>
    </location>
</feature>
<evidence type="ECO:0000313" key="3">
    <source>
        <dbReference type="EMBL" id="UUX35319.1"/>
    </source>
</evidence>
<evidence type="ECO:0000259" key="2">
    <source>
        <dbReference type="Pfam" id="PF13556"/>
    </source>
</evidence>